<dbReference type="AlphaFoldDB" id="A0A0A9HHG0"/>
<organism evidence="1">
    <name type="scientific">Arundo donax</name>
    <name type="common">Giant reed</name>
    <name type="synonym">Donax arundinaceus</name>
    <dbReference type="NCBI Taxonomy" id="35708"/>
    <lineage>
        <taxon>Eukaryota</taxon>
        <taxon>Viridiplantae</taxon>
        <taxon>Streptophyta</taxon>
        <taxon>Embryophyta</taxon>
        <taxon>Tracheophyta</taxon>
        <taxon>Spermatophyta</taxon>
        <taxon>Magnoliopsida</taxon>
        <taxon>Liliopsida</taxon>
        <taxon>Poales</taxon>
        <taxon>Poaceae</taxon>
        <taxon>PACMAD clade</taxon>
        <taxon>Arundinoideae</taxon>
        <taxon>Arundineae</taxon>
        <taxon>Arundo</taxon>
    </lineage>
</organism>
<protein>
    <submittedName>
        <fullName evidence="1">CCC1</fullName>
    </submittedName>
</protein>
<dbReference type="EMBL" id="GBRH01162647">
    <property type="protein sequence ID" value="JAE35249.1"/>
    <property type="molecule type" value="Transcribed_RNA"/>
</dbReference>
<proteinExistence type="predicted"/>
<evidence type="ECO:0000313" key="1">
    <source>
        <dbReference type="EMBL" id="JAE35249.1"/>
    </source>
</evidence>
<reference evidence="1" key="1">
    <citation type="submission" date="2014-09" db="EMBL/GenBank/DDBJ databases">
        <authorList>
            <person name="Magalhaes I.L.F."/>
            <person name="Oliveira U."/>
            <person name="Santos F.R."/>
            <person name="Vidigal T.H.D.A."/>
            <person name="Brescovit A.D."/>
            <person name="Santos A.J."/>
        </authorList>
    </citation>
    <scope>NUCLEOTIDE SEQUENCE</scope>
    <source>
        <tissue evidence="1">Shoot tissue taken approximately 20 cm above the soil surface</tissue>
    </source>
</reference>
<sequence>MLTEHLGNNILYSFYLDCGYGRHMAVSSFMRIVRCMHISNWNIIKCNRDKWSNEGRWPLLSNWPCTWSRSWS</sequence>
<reference evidence="1" key="2">
    <citation type="journal article" date="2015" name="Data Brief">
        <title>Shoot transcriptome of the giant reed, Arundo donax.</title>
        <authorList>
            <person name="Barrero R.A."/>
            <person name="Guerrero F.D."/>
            <person name="Moolhuijzen P."/>
            <person name="Goolsby J.A."/>
            <person name="Tidwell J."/>
            <person name="Bellgard S.E."/>
            <person name="Bellgard M.I."/>
        </authorList>
    </citation>
    <scope>NUCLEOTIDE SEQUENCE</scope>
    <source>
        <tissue evidence="1">Shoot tissue taken approximately 20 cm above the soil surface</tissue>
    </source>
</reference>
<accession>A0A0A9HHG0</accession>
<name>A0A0A9HHG0_ARUDO</name>